<dbReference type="SMART" id="SM01086">
    <property type="entry name" value="ClpB_D2-small"/>
    <property type="match status" value="1"/>
</dbReference>
<dbReference type="InterPro" id="IPR001270">
    <property type="entry name" value="ClpA/B"/>
</dbReference>
<comment type="caution">
    <text evidence="8">The sequence shown here is derived from an EMBL/GenBank/DDBJ whole genome shotgun (WGS) entry which is preliminary data.</text>
</comment>
<feature type="transmembrane region" description="Helical" evidence="6">
    <location>
        <begin position="159"/>
        <end position="178"/>
    </location>
</feature>
<evidence type="ECO:0000256" key="2">
    <source>
        <dbReference type="ARBA" id="ARBA00022741"/>
    </source>
</evidence>
<dbReference type="Pfam" id="PF02861">
    <property type="entry name" value="Clp_N"/>
    <property type="match status" value="1"/>
</dbReference>
<dbReference type="GO" id="GO:0034605">
    <property type="term" value="P:cellular response to heat"/>
    <property type="evidence" value="ECO:0007669"/>
    <property type="project" value="TreeGrafter"/>
</dbReference>
<organism evidence="8 9">
    <name type="scientific">Candidatus Uhrbacteria bacterium CG_4_9_14_3_um_filter_36_7</name>
    <dbReference type="NCBI Taxonomy" id="1975033"/>
    <lineage>
        <taxon>Bacteria</taxon>
        <taxon>Candidatus Uhriibacteriota</taxon>
    </lineage>
</organism>
<keyword evidence="6" id="KW-1133">Transmembrane helix</keyword>
<evidence type="ECO:0000256" key="1">
    <source>
        <dbReference type="ARBA" id="ARBA00022737"/>
    </source>
</evidence>
<dbReference type="Pfam" id="PF17871">
    <property type="entry name" value="AAA_lid_9"/>
    <property type="match status" value="1"/>
</dbReference>
<dbReference type="InterPro" id="IPR027417">
    <property type="entry name" value="P-loop_NTPase"/>
</dbReference>
<dbReference type="PROSITE" id="PS51903">
    <property type="entry name" value="CLP_R"/>
    <property type="match status" value="1"/>
</dbReference>
<dbReference type="GO" id="GO:0005737">
    <property type="term" value="C:cytoplasm"/>
    <property type="evidence" value="ECO:0007669"/>
    <property type="project" value="TreeGrafter"/>
</dbReference>
<keyword evidence="6" id="KW-0812">Transmembrane</keyword>
<dbReference type="SUPFAM" id="SSF81923">
    <property type="entry name" value="Double Clp-N motif"/>
    <property type="match status" value="1"/>
</dbReference>
<dbReference type="Gene3D" id="3.40.50.300">
    <property type="entry name" value="P-loop containing nucleotide triphosphate hydrolases"/>
    <property type="match status" value="2"/>
</dbReference>
<dbReference type="GO" id="GO:0005524">
    <property type="term" value="F:ATP binding"/>
    <property type="evidence" value="ECO:0007669"/>
    <property type="project" value="UniProtKB-KW"/>
</dbReference>
<evidence type="ECO:0000259" key="7">
    <source>
        <dbReference type="PROSITE" id="PS51903"/>
    </source>
</evidence>
<keyword evidence="2" id="KW-0547">Nucleotide-binding</keyword>
<dbReference type="InterPro" id="IPR003593">
    <property type="entry name" value="AAA+_ATPase"/>
</dbReference>
<dbReference type="InterPro" id="IPR019489">
    <property type="entry name" value="Clp_ATPase_C"/>
</dbReference>
<evidence type="ECO:0000256" key="5">
    <source>
        <dbReference type="PROSITE-ProRule" id="PRU01251"/>
    </source>
</evidence>
<evidence type="ECO:0000256" key="4">
    <source>
        <dbReference type="ARBA" id="ARBA00023186"/>
    </source>
</evidence>
<dbReference type="EMBL" id="PFWS01000052">
    <property type="protein sequence ID" value="PJA46966.1"/>
    <property type="molecule type" value="Genomic_DNA"/>
</dbReference>
<dbReference type="Gene3D" id="1.10.8.60">
    <property type="match status" value="2"/>
</dbReference>
<dbReference type="PANTHER" id="PTHR11638">
    <property type="entry name" value="ATP-DEPENDENT CLP PROTEASE"/>
    <property type="match status" value="1"/>
</dbReference>
<evidence type="ECO:0000313" key="8">
    <source>
        <dbReference type="EMBL" id="PJA46966.1"/>
    </source>
</evidence>
<keyword evidence="1 5" id="KW-0677">Repeat</keyword>
<evidence type="ECO:0000256" key="3">
    <source>
        <dbReference type="ARBA" id="ARBA00022840"/>
    </source>
</evidence>
<reference evidence="9" key="1">
    <citation type="submission" date="2017-09" db="EMBL/GenBank/DDBJ databases">
        <title>Depth-based differentiation of microbial function through sediment-hosted aquifers and enrichment of novel symbionts in the deep terrestrial subsurface.</title>
        <authorList>
            <person name="Probst A.J."/>
            <person name="Ladd B."/>
            <person name="Jarett J.K."/>
            <person name="Geller-Mcgrath D.E."/>
            <person name="Sieber C.M.K."/>
            <person name="Emerson J.B."/>
            <person name="Anantharaman K."/>
            <person name="Thomas B.C."/>
            <person name="Malmstrom R."/>
            <person name="Stieglmeier M."/>
            <person name="Klingl A."/>
            <person name="Woyke T."/>
            <person name="Ryan C.M."/>
            <person name="Banfield J.F."/>
        </authorList>
    </citation>
    <scope>NUCLEOTIDE SEQUENCE [LARGE SCALE GENOMIC DNA]</scope>
</reference>
<keyword evidence="3" id="KW-0067">ATP-binding</keyword>
<sequence>MNFFLRPFTKSKRGCEPSVLIDDIVYIWDESIDTNAIFKKHIRARIHQVILILGLILGLFFLGIFLYEWFLSKWSLYLEPFFGFVFLSLLCFEFLFYRFQQAIKPKVALPILSTDINFAITTNQVSSKTVSIGSFFNEEAHQAIEEAYKLAQRFRHEQILAFHLFLGSLSTKTARLLFFRLGISFEQIQEAIQLHLQKETISSQTSFGDKAKQILLLSFVRTAKAQQKIISPLAILEITYEQDSFIQELFYRQGVDEAIFHQVIEWIRIQEQLIERYTKFQASALHKPVGAMNRSMTSIATPMLDHYAQDLTTQAAFGRLPFLIGRTKEIQELFRAFESSEHGILLVGSVGVGKESIIHGLAQYMVEEKVPTIFQDKRLVELSLSYLFSSGNIELIQENFLMILSEIQRSKNIVLVILGIEHLTDPAYSELLALLLDVLEHKSFSVLATTTLQAYAEKIEQGSFASKWHVIRVEEPDPTFAVQILESKIPWIEQEHEVSFSFTALQACVLLSNRYLHESFLPEKAILIATETAVFVHKSRGKNALVTKEDVAMIISEKSQIPLTQATQDEKDVLLHLEERIHGRVIGQERAVQAVANAMRRARAQLASDSRPLASFLFLGPTGVGKTELAKTLAEVYFGGEQSLERFDMSEYQNKESISRLIGMEGNKKGGLLTEAVRQNPFCLLLFDELEKAHPDILNLFLQVIDDGRLTDVHGQTIDFTNTILITTSNAGTEYIQDQVEKGTSIEQIKTDLLEKELKGIYRPEFLNRFDEVIVFEPLSLEAIMQIASIFLKKIKDRLDAKGIHSEISPQAIQEMAQKGYDPLFGARPLRRVIQETVENQIATLLLENKIERGDTIKIKTGGMIEIEKTEVL</sequence>
<dbReference type="InterPro" id="IPR041546">
    <property type="entry name" value="ClpA/ClpB_AAA_lid"/>
</dbReference>
<dbReference type="Gene3D" id="1.10.1780.10">
    <property type="entry name" value="Clp, N-terminal domain"/>
    <property type="match status" value="1"/>
</dbReference>
<dbReference type="InterPro" id="IPR004176">
    <property type="entry name" value="Clp_R_N"/>
</dbReference>
<evidence type="ECO:0000313" key="9">
    <source>
        <dbReference type="Proteomes" id="UP000229749"/>
    </source>
</evidence>
<name>A0A2M7XGU4_9BACT</name>
<dbReference type="InterPro" id="IPR050130">
    <property type="entry name" value="ClpA_ClpB"/>
</dbReference>
<gene>
    <name evidence="8" type="ORF">CO172_03365</name>
</gene>
<feature type="domain" description="Clp R" evidence="7">
    <location>
        <begin position="132"/>
        <end position="272"/>
    </location>
</feature>
<evidence type="ECO:0000256" key="6">
    <source>
        <dbReference type="SAM" id="Phobius"/>
    </source>
</evidence>
<dbReference type="GO" id="GO:0016887">
    <property type="term" value="F:ATP hydrolysis activity"/>
    <property type="evidence" value="ECO:0007669"/>
    <property type="project" value="InterPro"/>
</dbReference>
<proteinExistence type="predicted"/>
<dbReference type="Pfam" id="PF10431">
    <property type="entry name" value="ClpB_D2-small"/>
    <property type="match status" value="1"/>
</dbReference>
<dbReference type="PANTHER" id="PTHR11638:SF18">
    <property type="entry name" value="HEAT SHOCK PROTEIN 104"/>
    <property type="match status" value="1"/>
</dbReference>
<dbReference type="SMART" id="SM00382">
    <property type="entry name" value="AAA"/>
    <property type="match status" value="2"/>
</dbReference>
<feature type="transmembrane region" description="Helical" evidence="6">
    <location>
        <begin position="76"/>
        <end position="96"/>
    </location>
</feature>
<dbReference type="CDD" id="cd19499">
    <property type="entry name" value="RecA-like_ClpB_Hsp104-like"/>
    <property type="match status" value="1"/>
</dbReference>
<keyword evidence="4" id="KW-0143">Chaperone</keyword>
<feature type="transmembrane region" description="Helical" evidence="6">
    <location>
        <begin position="49"/>
        <end position="70"/>
    </location>
</feature>
<dbReference type="FunFam" id="3.40.50.300:FF:000025">
    <property type="entry name" value="ATP-dependent Clp protease subunit"/>
    <property type="match status" value="1"/>
</dbReference>
<accession>A0A2M7XGU4</accession>
<dbReference type="SUPFAM" id="SSF52540">
    <property type="entry name" value="P-loop containing nucleoside triphosphate hydrolases"/>
    <property type="match status" value="2"/>
</dbReference>
<dbReference type="AlphaFoldDB" id="A0A2M7XGU4"/>
<dbReference type="InterPro" id="IPR003959">
    <property type="entry name" value="ATPase_AAA_core"/>
</dbReference>
<keyword evidence="6" id="KW-0472">Membrane</keyword>
<dbReference type="PRINTS" id="PR00300">
    <property type="entry name" value="CLPPROTEASEA"/>
</dbReference>
<dbReference type="InterPro" id="IPR036628">
    <property type="entry name" value="Clp_N_dom_sf"/>
</dbReference>
<dbReference type="Pfam" id="PF07724">
    <property type="entry name" value="AAA_2"/>
    <property type="match status" value="1"/>
</dbReference>
<dbReference type="Proteomes" id="UP000229749">
    <property type="component" value="Unassembled WGS sequence"/>
</dbReference>
<protein>
    <recommendedName>
        <fullName evidence="7">Clp R domain-containing protein</fullName>
    </recommendedName>
</protein>